<dbReference type="GO" id="GO:0030288">
    <property type="term" value="C:outer membrane-bounded periplasmic space"/>
    <property type="evidence" value="ECO:0007669"/>
    <property type="project" value="UniProtKB-ARBA"/>
</dbReference>
<dbReference type="Gene3D" id="3.10.105.10">
    <property type="entry name" value="Dipeptide-binding Protein, Domain 3"/>
    <property type="match status" value="1"/>
</dbReference>
<sequence>MRLGLGALALGFSALALMASGADAQTPKKGGVLKFAVGAEPPNYDCHGATSFAFIHPVRPHYNTLLKFDEPNYPKVKGDLAASWTVAPDGLTYTFKLKPNIKFHDGSTLTSADVKASYDRIAHPPQGVVSIRQAAYEDITSIETPDANTVVFKLKAPNASMITNFASPWDCIYSAAKLKEDPKFPEKHILGTGPFKFVEHAAGSHWVGERFPEYFEKDRPYLDGFRAIFITNTAARVNALQAGEVLAEFRGQSPADKKKLVDALGDKVNVYESPWVCSLAVIFNVEKKPFNDARVRRALSLALDRWKGSEALSKIAVVRDVGGVLRPGYELAASEAELTTYPGFGKDIKKARDEAKKLLAEAGVKDLKFKFMNRNVPSPYTPVGVFVVDQWRQIGVTAEHEQPETKAYIGNLRSGNYEVGLDFACDAVDDPNLQLLKYVSSDKSTINYSRSIDRKIDELYEKQKRELDPKKRAAILREVEKHALTEAATVPVIWWNRIIVNWKQLHGWHMSPSHYINQDLQDVWLDQ</sequence>
<dbReference type="Proteomes" id="UP000007730">
    <property type="component" value="Chromosome"/>
</dbReference>
<dbReference type="GO" id="GO:0043190">
    <property type="term" value="C:ATP-binding cassette (ABC) transporter complex"/>
    <property type="evidence" value="ECO:0007669"/>
    <property type="project" value="InterPro"/>
</dbReference>
<protein>
    <submittedName>
        <fullName evidence="6">ABC transporter substrate-binding protein</fullName>
    </submittedName>
</protein>
<organism evidence="6 7">
    <name type="scientific">Afipia carboxidovorans (strain ATCC 49405 / DSM 1227 / KCTC 32145 / OM5)</name>
    <name type="common">Oligotropha carboxidovorans</name>
    <dbReference type="NCBI Taxonomy" id="504832"/>
    <lineage>
        <taxon>Bacteria</taxon>
        <taxon>Pseudomonadati</taxon>
        <taxon>Pseudomonadota</taxon>
        <taxon>Alphaproteobacteria</taxon>
        <taxon>Hyphomicrobiales</taxon>
        <taxon>Nitrobacteraceae</taxon>
        <taxon>Afipia</taxon>
    </lineage>
</organism>
<evidence type="ECO:0000313" key="7">
    <source>
        <dbReference type="Proteomes" id="UP000007730"/>
    </source>
</evidence>
<reference evidence="6 7" key="1">
    <citation type="journal article" date="2011" name="J. Bacteriol.">
        <title>Complete genome sequences of the chemolithoautotrophic Oligotropha carboxidovorans strains OM4 and OM5.</title>
        <authorList>
            <person name="Volland S."/>
            <person name="Rachinger M."/>
            <person name="Strittmatter A."/>
            <person name="Daniel R."/>
            <person name="Gottschalk G."/>
            <person name="Meyer O."/>
        </authorList>
    </citation>
    <scope>NUCLEOTIDE SEQUENCE [LARGE SCALE GENOMIC DNA]</scope>
    <source>
        <strain evidence="7">ATCC 49405 / DSM 1227 / KCTC 32145 / OM5</strain>
    </source>
</reference>
<dbReference type="STRING" id="504832.OCA5_c06160"/>
<dbReference type="KEGG" id="ocg:OCA5_c06160"/>
<evidence type="ECO:0000256" key="4">
    <source>
        <dbReference type="SAM" id="SignalP"/>
    </source>
</evidence>
<dbReference type="PIRSF" id="PIRSF002741">
    <property type="entry name" value="MppA"/>
    <property type="match status" value="1"/>
</dbReference>
<dbReference type="OrthoDB" id="9803988at2"/>
<feature type="signal peptide" evidence="4">
    <location>
        <begin position="1"/>
        <end position="24"/>
    </location>
</feature>
<dbReference type="GO" id="GO:1904680">
    <property type="term" value="F:peptide transmembrane transporter activity"/>
    <property type="evidence" value="ECO:0007669"/>
    <property type="project" value="TreeGrafter"/>
</dbReference>
<dbReference type="CDD" id="cd08503">
    <property type="entry name" value="PBP2_NikA_DppA_OppA_like_17"/>
    <property type="match status" value="1"/>
</dbReference>
<dbReference type="AlphaFoldDB" id="F8BWY7"/>
<gene>
    <name evidence="6" type="ordered locus">OCA5_c06160</name>
</gene>
<dbReference type="PANTHER" id="PTHR30290:SF38">
    <property type="entry name" value="D,D-DIPEPTIDE-BINDING PERIPLASMIC PROTEIN DDPA-RELATED"/>
    <property type="match status" value="1"/>
</dbReference>
<proteinExistence type="inferred from homology"/>
<feature type="chain" id="PRO_5003367792" evidence="4">
    <location>
        <begin position="25"/>
        <end position="527"/>
    </location>
</feature>
<dbReference type="SUPFAM" id="SSF53850">
    <property type="entry name" value="Periplasmic binding protein-like II"/>
    <property type="match status" value="1"/>
</dbReference>
<evidence type="ECO:0000256" key="1">
    <source>
        <dbReference type="ARBA" id="ARBA00004418"/>
    </source>
</evidence>
<dbReference type="Gene3D" id="3.40.190.10">
    <property type="entry name" value="Periplasmic binding protein-like II"/>
    <property type="match status" value="1"/>
</dbReference>
<evidence type="ECO:0000259" key="5">
    <source>
        <dbReference type="Pfam" id="PF00496"/>
    </source>
</evidence>
<evidence type="ECO:0000256" key="3">
    <source>
        <dbReference type="ARBA" id="ARBA00022729"/>
    </source>
</evidence>
<feature type="domain" description="Solute-binding protein family 5" evidence="5">
    <location>
        <begin position="75"/>
        <end position="441"/>
    </location>
</feature>
<dbReference type="PANTHER" id="PTHR30290">
    <property type="entry name" value="PERIPLASMIC BINDING COMPONENT OF ABC TRANSPORTER"/>
    <property type="match status" value="1"/>
</dbReference>
<evidence type="ECO:0000313" key="6">
    <source>
        <dbReference type="EMBL" id="AEI05339.1"/>
    </source>
</evidence>
<comment type="similarity">
    <text evidence="2">Belongs to the bacterial solute-binding protein 5 family.</text>
</comment>
<dbReference type="InterPro" id="IPR000914">
    <property type="entry name" value="SBP_5_dom"/>
</dbReference>
<dbReference type="EMBL" id="CP002826">
    <property type="protein sequence ID" value="AEI05339.1"/>
    <property type="molecule type" value="Genomic_DNA"/>
</dbReference>
<accession>F8BWY7</accession>
<dbReference type="HOGENOM" id="CLU_017028_7_3_5"/>
<dbReference type="InterPro" id="IPR039424">
    <property type="entry name" value="SBP_5"/>
</dbReference>
<evidence type="ECO:0000256" key="2">
    <source>
        <dbReference type="ARBA" id="ARBA00005695"/>
    </source>
</evidence>
<dbReference type="InterPro" id="IPR030678">
    <property type="entry name" value="Peptide/Ni-bd"/>
</dbReference>
<keyword evidence="7" id="KW-1185">Reference proteome</keyword>
<keyword evidence="3 4" id="KW-0732">Signal</keyword>
<dbReference type="GO" id="GO:0015833">
    <property type="term" value="P:peptide transport"/>
    <property type="evidence" value="ECO:0007669"/>
    <property type="project" value="TreeGrafter"/>
</dbReference>
<comment type="subcellular location">
    <subcellularLocation>
        <location evidence="1">Periplasm</location>
    </subcellularLocation>
</comment>
<dbReference type="eggNOG" id="COG0747">
    <property type="taxonomic scope" value="Bacteria"/>
</dbReference>
<dbReference type="Pfam" id="PF00496">
    <property type="entry name" value="SBP_bac_5"/>
    <property type="match status" value="1"/>
</dbReference>
<name>F8BWY7_AFIC5</name>
<dbReference type="PATRIC" id="fig|504832.7.peg.644"/>